<dbReference type="GO" id="GO:0009279">
    <property type="term" value="C:cell outer membrane"/>
    <property type="evidence" value="ECO:0007669"/>
    <property type="project" value="UniProtKB-SubCell"/>
</dbReference>
<evidence type="ECO:0000256" key="5">
    <source>
        <dbReference type="ARBA" id="ARBA00022452"/>
    </source>
</evidence>
<evidence type="ECO:0000256" key="6">
    <source>
        <dbReference type="ARBA" id="ARBA00022692"/>
    </source>
</evidence>
<feature type="binding site" description="in dimeric form" evidence="16">
    <location>
        <position position="181"/>
    </location>
    <ligand>
        <name>Ca(2+)</name>
        <dbReference type="ChEBI" id="CHEBI:29108"/>
        <label>1</label>
    </ligand>
</feature>
<dbReference type="Proteomes" id="UP000285190">
    <property type="component" value="Unassembled WGS sequence"/>
</dbReference>
<evidence type="ECO:0000313" key="18">
    <source>
        <dbReference type="EMBL" id="RJG06077.1"/>
    </source>
</evidence>
<feature type="signal peptide" evidence="17">
    <location>
        <begin position="1"/>
        <end position="24"/>
    </location>
</feature>
<evidence type="ECO:0000256" key="8">
    <source>
        <dbReference type="ARBA" id="ARBA00022729"/>
    </source>
</evidence>
<evidence type="ECO:0000256" key="10">
    <source>
        <dbReference type="ARBA" id="ARBA00022837"/>
    </source>
</evidence>
<gene>
    <name evidence="18" type="ORF">D3870_08695</name>
</gene>
<keyword evidence="9 17" id="KW-0378">Hydrolase</keyword>
<comment type="caution">
    <text evidence="18">The sequence shown here is derived from an EMBL/GenBank/DDBJ whole genome shotgun (WGS) entry which is preliminary data.</text>
</comment>
<dbReference type="PRINTS" id="PR01486">
    <property type="entry name" value="PHPHLIPASEA1"/>
</dbReference>
<evidence type="ECO:0000256" key="13">
    <source>
        <dbReference type="ARBA" id="ARBA00023136"/>
    </source>
</evidence>
<keyword evidence="7 16" id="KW-0479">Metal-binding</keyword>
<evidence type="ECO:0000256" key="17">
    <source>
        <dbReference type="RuleBase" id="RU366027"/>
    </source>
</evidence>
<evidence type="ECO:0000256" key="12">
    <source>
        <dbReference type="ARBA" id="ARBA00023098"/>
    </source>
</evidence>
<accession>A0A418X0Q0</accession>
<dbReference type="PANTHER" id="PTHR40457">
    <property type="entry name" value="PHOSPHOLIPASE A1"/>
    <property type="match status" value="1"/>
</dbReference>
<reference evidence="18 19" key="1">
    <citation type="submission" date="2018-09" db="EMBL/GenBank/DDBJ databases">
        <authorList>
            <person name="Zhu H."/>
        </authorList>
    </citation>
    <scope>NUCLEOTIDE SEQUENCE [LARGE SCALE GENOMIC DNA]</scope>
    <source>
        <strain evidence="18 19">K2R10-39</strain>
    </source>
</reference>
<dbReference type="InterPro" id="IPR036541">
    <property type="entry name" value="PLipase_A1_sf"/>
</dbReference>
<keyword evidence="10 16" id="KW-0106">Calcium</keyword>
<comment type="catalytic activity">
    <reaction evidence="1 17">
        <text>a 1,2-diacyl-sn-glycero-3-phosphocholine + H2O = a 2-acyl-sn-glycero-3-phosphocholine + a fatty acid + H(+)</text>
        <dbReference type="Rhea" id="RHEA:18689"/>
        <dbReference type="ChEBI" id="CHEBI:15377"/>
        <dbReference type="ChEBI" id="CHEBI:15378"/>
        <dbReference type="ChEBI" id="CHEBI:28868"/>
        <dbReference type="ChEBI" id="CHEBI:57643"/>
        <dbReference type="ChEBI" id="CHEBI:57875"/>
        <dbReference type="EC" id="3.1.1.32"/>
    </reaction>
</comment>
<name>A0A418X0Q0_9BURK</name>
<dbReference type="Gene3D" id="2.40.230.10">
    <property type="entry name" value="Phospholipase A1"/>
    <property type="match status" value="1"/>
</dbReference>
<evidence type="ECO:0000256" key="7">
    <source>
        <dbReference type="ARBA" id="ARBA00022723"/>
    </source>
</evidence>
<feature type="binding site" description="in dimeric form" evidence="16">
    <location>
        <position position="262"/>
    </location>
    <ligand>
        <name>Ca(2+)</name>
        <dbReference type="ChEBI" id="CHEBI:29108"/>
        <label>1</label>
    </ligand>
</feature>
<dbReference type="GO" id="GO:0004623">
    <property type="term" value="F:phospholipase A2 activity"/>
    <property type="evidence" value="ECO:0007669"/>
    <property type="project" value="UniProtKB-EC"/>
</dbReference>
<evidence type="ECO:0000256" key="4">
    <source>
        <dbReference type="ARBA" id="ARBA00011702"/>
    </source>
</evidence>
<sequence length="345" mass="39051">MTYHHPPYPRLIILSLLFSGSAFAADQSAAFADCARVAENKLRLECYDRLAERASDAPADAANAAAPAAETAIAEEKRLQEEPFSLVKHWELDDAHKRGTFAFRPHTPNYVLLANTSRDPNVAPFEPLIALDPDNPKVSNTELSFQLGFKVKALENVINKSDLWFGYTQRSFWQAYNSDASSPFRETNYQPEVMFVTPLNFDLLGLHTRFVNVGLVHQSNGQSGSLSRSWNRVYVQAGFERGDFNVLARVWHRFHENQSEDDNPDIVDYMGRGDLIANYRWRGHDFSVLARRNFDTGKGAVQLGWGFPLSEQLKGYIQFFSGYGQSLIDYNSYQQSIGLGFLIDF</sequence>
<dbReference type="AlphaFoldDB" id="A0A418X0Q0"/>
<evidence type="ECO:0000256" key="16">
    <source>
        <dbReference type="PIRSR" id="PIRSR603187-2"/>
    </source>
</evidence>
<keyword evidence="5" id="KW-1134">Transmembrane beta strand</keyword>
<feature type="chain" id="PRO_5019617522" description="Phospholipase A1" evidence="17">
    <location>
        <begin position="25"/>
        <end position="345"/>
    </location>
</feature>
<dbReference type="OrthoDB" id="188433at2"/>
<evidence type="ECO:0000256" key="9">
    <source>
        <dbReference type="ARBA" id="ARBA00022801"/>
    </source>
</evidence>
<keyword evidence="11 17" id="KW-0442">Lipid degradation</keyword>
<dbReference type="InterPro" id="IPR003187">
    <property type="entry name" value="PLipase_A1"/>
</dbReference>
<keyword evidence="8 17" id="KW-0732">Signal</keyword>
<comment type="function">
    <text evidence="17">Hydrolysis of phosphatidylcholine with phospholipase A2 (EC 3.1.1.4) and phospholipase A1 (EC 3.1.1.32) activities.</text>
</comment>
<evidence type="ECO:0000256" key="14">
    <source>
        <dbReference type="ARBA" id="ARBA00023237"/>
    </source>
</evidence>
<dbReference type="EC" id="3.1.1.32" evidence="17"/>
<evidence type="ECO:0000313" key="19">
    <source>
        <dbReference type="Proteomes" id="UP000285190"/>
    </source>
</evidence>
<dbReference type="GO" id="GO:0016042">
    <property type="term" value="P:lipid catabolic process"/>
    <property type="evidence" value="ECO:0007669"/>
    <property type="project" value="UniProtKB-KW"/>
</dbReference>
<evidence type="ECO:0000256" key="15">
    <source>
        <dbReference type="PIRSR" id="PIRSR603187-1"/>
    </source>
</evidence>
<dbReference type="RefSeq" id="WP_119738328.1">
    <property type="nucleotide sequence ID" value="NZ_QYUN01000002.1"/>
</dbReference>
<organism evidence="18 19">
    <name type="scientific">Noviherbaspirillum cavernae</name>
    <dbReference type="NCBI Taxonomy" id="2320862"/>
    <lineage>
        <taxon>Bacteria</taxon>
        <taxon>Pseudomonadati</taxon>
        <taxon>Pseudomonadota</taxon>
        <taxon>Betaproteobacteria</taxon>
        <taxon>Burkholderiales</taxon>
        <taxon>Oxalobacteraceae</taxon>
        <taxon>Noviherbaspirillum</taxon>
    </lineage>
</organism>
<evidence type="ECO:0000256" key="1">
    <source>
        <dbReference type="ARBA" id="ARBA00000111"/>
    </source>
</evidence>
<evidence type="ECO:0000256" key="2">
    <source>
        <dbReference type="ARBA" id="ARBA00001604"/>
    </source>
</evidence>
<evidence type="ECO:0000256" key="11">
    <source>
        <dbReference type="ARBA" id="ARBA00022963"/>
    </source>
</evidence>
<feature type="binding site" description="in dimeric form" evidence="16">
    <location>
        <position position="227"/>
    </location>
    <ligand>
        <name>Ca(2+)</name>
        <dbReference type="ChEBI" id="CHEBI:29108"/>
        <label>1</label>
    </ligand>
</feature>
<keyword evidence="13" id="KW-0472">Membrane</keyword>
<keyword evidence="19" id="KW-1185">Reference proteome</keyword>
<comment type="similarity">
    <text evidence="3 17">Belongs to the phospholipase A1 family.</text>
</comment>
<keyword evidence="14 17" id="KW-0998">Cell outer membrane</keyword>
<dbReference type="GO" id="GO:0008970">
    <property type="term" value="F:phospholipase A1 activity"/>
    <property type="evidence" value="ECO:0007669"/>
    <property type="project" value="UniProtKB-EC"/>
</dbReference>
<dbReference type="EMBL" id="QYUN01000002">
    <property type="protein sequence ID" value="RJG06077.1"/>
    <property type="molecule type" value="Genomic_DNA"/>
</dbReference>
<dbReference type="PANTHER" id="PTHR40457:SF1">
    <property type="entry name" value="PHOSPHOLIPASE A1"/>
    <property type="match status" value="1"/>
</dbReference>
<comment type="cofactor">
    <cofactor evidence="17">
        <name>Ca(2+)</name>
        <dbReference type="ChEBI" id="CHEBI:29108"/>
    </cofactor>
    <text evidence="17">Binds 1 Ca(2+) ion per monomer. In the dimeric form the Ca(2+) is bound by different amino acids with binding of each Ca(2+) shared with ligands coming from each monomer. The Ca(2+) ion may have a role in catalysis.</text>
</comment>
<comment type="subunit">
    <text evidence="4 17">Homodimer; dimerization is reversible, and the dimeric form is the active one.</text>
</comment>
<feature type="active site" description="Nucleophile" evidence="15">
    <location>
        <position position="219"/>
    </location>
</feature>
<feature type="active site" description="Proton acceptor" evidence="15">
    <location>
        <position position="217"/>
    </location>
</feature>
<evidence type="ECO:0000256" key="3">
    <source>
        <dbReference type="ARBA" id="ARBA00010525"/>
    </source>
</evidence>
<protein>
    <recommendedName>
        <fullName evidence="17">Phospholipase A1</fullName>
        <ecNumber evidence="17">3.1.1.32</ecNumber>
        <ecNumber evidence="17">3.1.1.4</ecNumber>
    </recommendedName>
    <alternativeName>
        <fullName evidence="17">Phosphatidylcholine 1-acylhydrolase</fullName>
    </alternativeName>
</protein>
<dbReference type="GO" id="GO:0046872">
    <property type="term" value="F:metal ion binding"/>
    <property type="evidence" value="ECO:0007669"/>
    <property type="project" value="UniProtKB-KW"/>
</dbReference>
<dbReference type="SUPFAM" id="SSF56931">
    <property type="entry name" value="Outer membrane phospholipase A (OMPLA)"/>
    <property type="match status" value="1"/>
</dbReference>
<comment type="subcellular location">
    <subcellularLocation>
        <location evidence="17">Cell outer membrane</location>
        <topology evidence="17">Multi-pass membrane protein</topology>
    </subcellularLocation>
    <text evidence="17">One of the very few enzymes located there.</text>
</comment>
<comment type="catalytic activity">
    <reaction evidence="2 17">
        <text>a 1,2-diacyl-sn-glycero-3-phosphocholine + H2O = a 1-acyl-sn-glycero-3-phosphocholine + a fatty acid + H(+)</text>
        <dbReference type="Rhea" id="RHEA:15801"/>
        <dbReference type="ChEBI" id="CHEBI:15377"/>
        <dbReference type="ChEBI" id="CHEBI:15378"/>
        <dbReference type="ChEBI" id="CHEBI:28868"/>
        <dbReference type="ChEBI" id="CHEBI:57643"/>
        <dbReference type="ChEBI" id="CHEBI:58168"/>
        <dbReference type="EC" id="3.1.1.4"/>
    </reaction>
</comment>
<proteinExistence type="inferred from homology"/>
<keyword evidence="6" id="KW-0812">Transmembrane</keyword>
<dbReference type="CDD" id="cd00541">
    <property type="entry name" value="OMPLA"/>
    <property type="match status" value="1"/>
</dbReference>
<dbReference type="EC" id="3.1.1.4" evidence="17"/>
<dbReference type="Pfam" id="PF02253">
    <property type="entry name" value="PLA1"/>
    <property type="match status" value="1"/>
</dbReference>
<keyword evidence="12 17" id="KW-0443">Lipid metabolism</keyword>